<keyword evidence="5 7" id="KW-0496">Mitochondrion</keyword>
<dbReference type="AlphaFoldDB" id="A0A420HEM3"/>
<dbReference type="Pfam" id="PF02636">
    <property type="entry name" value="Methyltransf_28"/>
    <property type="match status" value="1"/>
</dbReference>
<protein>
    <recommendedName>
        <fullName evidence="7">Protein arginine methyltransferase NDUFAF7</fullName>
        <ecNumber evidence="7">2.1.1.320</ecNumber>
    </recommendedName>
</protein>
<keyword evidence="3 7" id="KW-0489">Methyltransferase</keyword>
<comment type="subcellular location">
    <subcellularLocation>
        <location evidence="1 7">Mitochondrion</location>
    </subcellularLocation>
</comment>
<evidence type="ECO:0000256" key="7">
    <source>
        <dbReference type="RuleBase" id="RU364114"/>
    </source>
</evidence>
<dbReference type="PANTHER" id="PTHR12049:SF5">
    <property type="entry name" value="PROTEIN ARGININE METHYLTRANSFERASE NDUFAF7 HOMOLOG, MITOCHONDRIAL"/>
    <property type="match status" value="1"/>
</dbReference>
<dbReference type="GO" id="GO:0032259">
    <property type="term" value="P:methylation"/>
    <property type="evidence" value="ECO:0007669"/>
    <property type="project" value="UniProtKB-KW"/>
</dbReference>
<dbReference type="EMBL" id="MCBR01020056">
    <property type="protein sequence ID" value="RKF55845.1"/>
    <property type="molecule type" value="Genomic_DNA"/>
</dbReference>
<evidence type="ECO:0000256" key="4">
    <source>
        <dbReference type="ARBA" id="ARBA00022679"/>
    </source>
</evidence>
<comment type="function">
    <text evidence="7">Arginine methyltransferase involved in the assembly or stability of mitochondrial NADH:ubiquinone oxidoreductase complex (complex I).</text>
</comment>
<evidence type="ECO:0000313" key="9">
    <source>
        <dbReference type="Proteomes" id="UP000285405"/>
    </source>
</evidence>
<dbReference type="InterPro" id="IPR029063">
    <property type="entry name" value="SAM-dependent_MTases_sf"/>
</dbReference>
<dbReference type="InterPro" id="IPR038375">
    <property type="entry name" value="NDUFAF7_sf"/>
</dbReference>
<comment type="catalytic activity">
    <reaction evidence="6 7">
        <text>L-arginyl-[protein] + 2 S-adenosyl-L-methionine = N(omega),N(omega)'-dimethyl-L-arginyl-[protein] + 2 S-adenosyl-L-homocysteine + 2 H(+)</text>
        <dbReference type="Rhea" id="RHEA:48108"/>
        <dbReference type="Rhea" id="RHEA-COMP:10532"/>
        <dbReference type="Rhea" id="RHEA-COMP:11992"/>
        <dbReference type="ChEBI" id="CHEBI:15378"/>
        <dbReference type="ChEBI" id="CHEBI:29965"/>
        <dbReference type="ChEBI" id="CHEBI:57856"/>
        <dbReference type="ChEBI" id="CHEBI:59789"/>
        <dbReference type="ChEBI" id="CHEBI:88221"/>
        <dbReference type="EC" id="2.1.1.320"/>
    </reaction>
</comment>
<evidence type="ECO:0000256" key="5">
    <source>
        <dbReference type="ARBA" id="ARBA00023128"/>
    </source>
</evidence>
<evidence type="ECO:0000256" key="2">
    <source>
        <dbReference type="ARBA" id="ARBA00005891"/>
    </source>
</evidence>
<evidence type="ECO:0000313" key="8">
    <source>
        <dbReference type="EMBL" id="RKF55845.1"/>
    </source>
</evidence>
<dbReference type="PANTHER" id="PTHR12049">
    <property type="entry name" value="PROTEIN ARGININE METHYLTRANSFERASE NDUFAF7, MITOCHONDRIAL"/>
    <property type="match status" value="1"/>
</dbReference>
<comment type="similarity">
    <text evidence="2 7">Belongs to the NDUFAF7 family.</text>
</comment>
<keyword evidence="4 7" id="KW-0808">Transferase</keyword>
<evidence type="ECO:0000256" key="1">
    <source>
        <dbReference type="ARBA" id="ARBA00004173"/>
    </source>
</evidence>
<name>A0A420HEM3_9PEZI</name>
<dbReference type="SUPFAM" id="SSF53335">
    <property type="entry name" value="S-adenosyl-L-methionine-dependent methyltransferases"/>
    <property type="match status" value="1"/>
</dbReference>
<dbReference type="GO" id="GO:0005739">
    <property type="term" value="C:mitochondrion"/>
    <property type="evidence" value="ECO:0007669"/>
    <property type="project" value="UniProtKB-SubCell"/>
</dbReference>
<dbReference type="EC" id="2.1.1.320" evidence="7"/>
<dbReference type="InterPro" id="IPR003788">
    <property type="entry name" value="NDUFAF7"/>
</dbReference>
<accession>A0A420HEM3</accession>
<dbReference type="OrthoDB" id="17415at2759"/>
<reference evidence="8 9" key="1">
    <citation type="journal article" date="2018" name="BMC Genomics">
        <title>Comparative genome analyses reveal sequence features reflecting distinct modes of host-adaptation between dicot and monocot powdery mildew.</title>
        <authorList>
            <person name="Wu Y."/>
            <person name="Ma X."/>
            <person name="Pan Z."/>
            <person name="Kale S.D."/>
            <person name="Song Y."/>
            <person name="King H."/>
            <person name="Zhang Q."/>
            <person name="Presley C."/>
            <person name="Deng X."/>
            <person name="Wei C.I."/>
            <person name="Xiao S."/>
        </authorList>
    </citation>
    <scope>NUCLEOTIDE SEQUENCE [LARGE SCALE GENOMIC DNA]</scope>
    <source>
        <strain evidence="8">UCSC1</strain>
    </source>
</reference>
<dbReference type="FunFam" id="3.40.50.12710:FF:000002">
    <property type="entry name" value="Protein arginine methyltransferase NDUFAF7"/>
    <property type="match status" value="1"/>
</dbReference>
<dbReference type="GO" id="GO:0035243">
    <property type="term" value="F:protein-arginine omega-N symmetric methyltransferase activity"/>
    <property type="evidence" value="ECO:0007669"/>
    <property type="project" value="UniProtKB-EC"/>
</dbReference>
<gene>
    <name evidence="8" type="ORF">GcC1_200035</name>
</gene>
<dbReference type="Gene3D" id="3.40.50.12710">
    <property type="match status" value="1"/>
</dbReference>
<evidence type="ECO:0000256" key="6">
    <source>
        <dbReference type="ARBA" id="ARBA00048612"/>
    </source>
</evidence>
<organism evidence="8 9">
    <name type="scientific">Golovinomyces cichoracearum</name>
    <dbReference type="NCBI Taxonomy" id="62708"/>
    <lineage>
        <taxon>Eukaryota</taxon>
        <taxon>Fungi</taxon>
        <taxon>Dikarya</taxon>
        <taxon>Ascomycota</taxon>
        <taxon>Pezizomycotina</taxon>
        <taxon>Leotiomycetes</taxon>
        <taxon>Erysiphales</taxon>
        <taxon>Erysiphaceae</taxon>
        <taxon>Golovinomyces</taxon>
    </lineage>
</organism>
<dbReference type="Proteomes" id="UP000285405">
    <property type="component" value="Unassembled WGS sequence"/>
</dbReference>
<comment type="caution">
    <text evidence="8">The sequence shown here is derived from an EMBL/GenBank/DDBJ whole genome shotgun (WGS) entry which is preliminary data.</text>
</comment>
<proteinExistence type="inferred from homology"/>
<sequence>MDSSNLMNKFVRLLDPKLCQSSPARRHILTKKGRSSMVRSFSGSFYRSKTPDIEWQQRTNFWPADKTEEFDKYPMITADQLRGRKTRPRRVKMLMRDFIEDALYNPSYGYFSKHAVIFTPEKPFNFNSLKDEPEFHRLLGQQYTNFEDRLDLKDPNESRQLWHTPTELFKPYYGEAIARYLVSNYKLTQYPYHDLTIYEMGAGNGTLMLNILDHIRDIEPSVYSRTKYKIIEISENLAKLQYKQLSSNANARGHFKKVEIINRSIFEWNQTISSPCFFLAMEVFDNFAHDCIRYDPTTEKPLQCIVLIDTRGEFYELYSPAIDPVAARFLRVRNESTGGRYPRSLPPKFIRRIMSFLPFTPNLSNPEYIPTRLMQFFDILGKYFPSHKLVTSDFHILPDTVKGINAPVVQTRYQRRVVPVSTPLVNQGYFDILFPTNFNVIVPMYMALTKKLTRTVSHEEFLRKWAIIEETETKSGENPLLSWYKNATVLTTV</sequence>
<evidence type="ECO:0000256" key="3">
    <source>
        <dbReference type="ARBA" id="ARBA00022603"/>
    </source>
</evidence>